<accession>A0A6J4PZT4</accession>
<dbReference type="InterPro" id="IPR036805">
    <property type="entry name" value="Tscrpt_elong_fac_GreA/B_N_sf"/>
</dbReference>
<dbReference type="Pfam" id="PF03449">
    <property type="entry name" value="GreA_GreB_N"/>
    <property type="match status" value="1"/>
</dbReference>
<evidence type="ECO:0000256" key="9">
    <source>
        <dbReference type="RuleBase" id="RU000556"/>
    </source>
</evidence>
<dbReference type="NCBIfam" id="NF001263">
    <property type="entry name" value="PRK00226.1-4"/>
    <property type="match status" value="1"/>
</dbReference>
<gene>
    <name evidence="8" type="primary">greA</name>
    <name evidence="12" type="ORF">AVDCRST_MAG82-1981</name>
</gene>
<dbReference type="PROSITE" id="PS00829">
    <property type="entry name" value="GREAB_1"/>
    <property type="match status" value="1"/>
</dbReference>
<dbReference type="PROSITE" id="PS00830">
    <property type="entry name" value="GREAB_2"/>
    <property type="match status" value="1"/>
</dbReference>
<dbReference type="NCBIfam" id="TIGR01462">
    <property type="entry name" value="greA"/>
    <property type="match status" value="1"/>
</dbReference>
<dbReference type="HAMAP" id="MF_00105">
    <property type="entry name" value="GreA_GreB"/>
    <property type="match status" value="1"/>
</dbReference>
<evidence type="ECO:0000256" key="4">
    <source>
        <dbReference type="ARBA" id="ARBA00023125"/>
    </source>
</evidence>
<protein>
    <recommendedName>
        <fullName evidence="2 8">Transcription elongation factor GreA</fullName>
    </recommendedName>
    <alternativeName>
        <fullName evidence="7 8">Transcript cleavage factor GreA</fullName>
    </alternativeName>
</protein>
<evidence type="ECO:0000256" key="3">
    <source>
        <dbReference type="ARBA" id="ARBA00023015"/>
    </source>
</evidence>
<evidence type="ECO:0000313" key="12">
    <source>
        <dbReference type="EMBL" id="CAA9429226.1"/>
    </source>
</evidence>
<dbReference type="InterPro" id="IPR022691">
    <property type="entry name" value="Tscrpt_elong_fac_GreA/B_N"/>
</dbReference>
<evidence type="ECO:0000259" key="11">
    <source>
        <dbReference type="Pfam" id="PF03449"/>
    </source>
</evidence>
<comment type="similarity">
    <text evidence="1 8 9">Belongs to the GreA/GreB family.</text>
</comment>
<evidence type="ECO:0000256" key="5">
    <source>
        <dbReference type="ARBA" id="ARBA00023163"/>
    </source>
</evidence>
<dbReference type="PANTHER" id="PTHR30437:SF4">
    <property type="entry name" value="TRANSCRIPTION ELONGATION FACTOR GREA"/>
    <property type="match status" value="1"/>
</dbReference>
<dbReference type="Pfam" id="PF01272">
    <property type="entry name" value="GreA_GreB"/>
    <property type="match status" value="1"/>
</dbReference>
<evidence type="ECO:0000256" key="2">
    <source>
        <dbReference type="ARBA" id="ARBA00013729"/>
    </source>
</evidence>
<dbReference type="PIRSF" id="PIRSF006092">
    <property type="entry name" value="GreA_GreB"/>
    <property type="match status" value="1"/>
</dbReference>
<keyword evidence="12" id="KW-0251">Elongation factor</keyword>
<keyword evidence="4 8" id="KW-0238">DNA-binding</keyword>
<dbReference type="EMBL" id="CADCVA010000277">
    <property type="protein sequence ID" value="CAA9429226.1"/>
    <property type="molecule type" value="Genomic_DNA"/>
</dbReference>
<reference evidence="12" key="1">
    <citation type="submission" date="2020-02" db="EMBL/GenBank/DDBJ databases">
        <authorList>
            <person name="Meier V. D."/>
        </authorList>
    </citation>
    <scope>NUCLEOTIDE SEQUENCE</scope>
    <source>
        <strain evidence="12">AVDCRST_MAG82</strain>
    </source>
</reference>
<proteinExistence type="inferred from homology"/>
<dbReference type="InterPro" id="IPR001437">
    <property type="entry name" value="Tscrpt_elong_fac_GreA/B_C"/>
</dbReference>
<dbReference type="GO" id="GO:0003677">
    <property type="term" value="F:DNA binding"/>
    <property type="evidence" value="ECO:0007669"/>
    <property type="project" value="UniProtKB-UniRule"/>
</dbReference>
<dbReference type="SUPFAM" id="SSF54534">
    <property type="entry name" value="FKBP-like"/>
    <property type="match status" value="1"/>
</dbReference>
<dbReference type="PANTHER" id="PTHR30437">
    <property type="entry name" value="TRANSCRIPTION ELONGATION FACTOR GREA"/>
    <property type="match status" value="1"/>
</dbReference>
<dbReference type="Gene3D" id="1.10.287.180">
    <property type="entry name" value="Transcription elongation factor, GreA/GreB, N-terminal domain"/>
    <property type="match status" value="1"/>
</dbReference>
<dbReference type="SUPFAM" id="SSF46557">
    <property type="entry name" value="GreA transcript cleavage protein, N-terminal domain"/>
    <property type="match status" value="1"/>
</dbReference>
<dbReference type="InterPro" id="IPR023459">
    <property type="entry name" value="Tscrpt_elong_fac_GreA/B_fam"/>
</dbReference>
<dbReference type="GO" id="GO:0006354">
    <property type="term" value="P:DNA-templated transcription elongation"/>
    <property type="evidence" value="ECO:0007669"/>
    <property type="project" value="TreeGrafter"/>
</dbReference>
<evidence type="ECO:0000259" key="10">
    <source>
        <dbReference type="Pfam" id="PF01272"/>
    </source>
</evidence>
<dbReference type="GO" id="GO:0070063">
    <property type="term" value="F:RNA polymerase binding"/>
    <property type="evidence" value="ECO:0007669"/>
    <property type="project" value="InterPro"/>
</dbReference>
<feature type="domain" description="Transcription elongation factor GreA/GreB N-terminal" evidence="11">
    <location>
        <begin position="22"/>
        <end position="90"/>
    </location>
</feature>
<keyword evidence="12" id="KW-0648">Protein biosynthesis</keyword>
<keyword evidence="3 8" id="KW-0805">Transcription regulation</keyword>
<organism evidence="12">
    <name type="scientific">uncultured Rubrobacteraceae bacterium</name>
    <dbReference type="NCBI Taxonomy" id="349277"/>
    <lineage>
        <taxon>Bacteria</taxon>
        <taxon>Bacillati</taxon>
        <taxon>Actinomycetota</taxon>
        <taxon>Rubrobacteria</taxon>
        <taxon>Rubrobacterales</taxon>
        <taxon>Rubrobacteraceae</taxon>
        <taxon>environmental samples</taxon>
    </lineage>
</organism>
<evidence type="ECO:0000256" key="8">
    <source>
        <dbReference type="HAMAP-Rule" id="MF_00105"/>
    </source>
</evidence>
<evidence type="ECO:0000256" key="6">
    <source>
        <dbReference type="ARBA" id="ARBA00024916"/>
    </source>
</evidence>
<dbReference type="FunFam" id="1.10.287.180:FF:000001">
    <property type="entry name" value="Transcription elongation factor GreA"/>
    <property type="match status" value="1"/>
</dbReference>
<name>A0A6J4PZT4_9ACTN</name>
<dbReference type="InterPro" id="IPR018151">
    <property type="entry name" value="TF_GreA/GreB_CS"/>
</dbReference>
<feature type="domain" description="Transcription elongation factor GreA/GreB C-terminal" evidence="10">
    <location>
        <begin position="98"/>
        <end position="171"/>
    </location>
</feature>
<dbReference type="InterPro" id="IPR036953">
    <property type="entry name" value="GreA/GreB_C_sf"/>
</dbReference>
<dbReference type="InterPro" id="IPR006359">
    <property type="entry name" value="Tscrpt_elong_fac_GreA"/>
</dbReference>
<dbReference type="GO" id="GO:0003746">
    <property type="term" value="F:translation elongation factor activity"/>
    <property type="evidence" value="ECO:0007669"/>
    <property type="project" value="UniProtKB-KW"/>
</dbReference>
<dbReference type="InterPro" id="IPR028624">
    <property type="entry name" value="Tscrpt_elong_fac_GreA/B"/>
</dbReference>
<dbReference type="FunFam" id="3.10.50.30:FF:000001">
    <property type="entry name" value="Transcription elongation factor GreA"/>
    <property type="match status" value="1"/>
</dbReference>
<evidence type="ECO:0000256" key="7">
    <source>
        <dbReference type="ARBA" id="ARBA00030776"/>
    </source>
</evidence>
<sequence>MTAFKPALIISRLMMDKNQELATPEGLEKLQKELSYLTEVRRREIADRIREAREFGDISENSEYDDAKNEQGLLERRIGELQRRVRNVRVVNPSEAEQDAVDLGTTVTLRVVGQGQERTFQIVGANESDPTSGKLSHASPVGRAVLKRKVGEKVMVSTPRGATEYEIVNVEAAS</sequence>
<evidence type="ECO:0000256" key="1">
    <source>
        <dbReference type="ARBA" id="ARBA00008213"/>
    </source>
</evidence>
<comment type="function">
    <text evidence="6 8 9">Necessary for efficient RNA polymerase transcription elongation past template-encoded arresting sites. The arresting sites in DNA have the property of trapping a certain fraction of elongating RNA polymerases that pass through, resulting in locked ternary complexes. Cleavage of the nascent transcript by cleavage factors such as GreA or GreB allows the resumption of elongation from the new 3'terminus. GreA releases sequences of 2 to 3 nucleotides.</text>
</comment>
<dbReference type="AlphaFoldDB" id="A0A6J4PZT4"/>
<dbReference type="GO" id="GO:0032784">
    <property type="term" value="P:regulation of DNA-templated transcription elongation"/>
    <property type="evidence" value="ECO:0007669"/>
    <property type="project" value="UniProtKB-UniRule"/>
</dbReference>
<dbReference type="Gene3D" id="3.10.50.30">
    <property type="entry name" value="Transcription elongation factor, GreA/GreB, C-terminal domain"/>
    <property type="match status" value="1"/>
</dbReference>
<keyword evidence="5 8" id="KW-0804">Transcription</keyword>